<dbReference type="InterPro" id="IPR013078">
    <property type="entry name" value="His_Pase_superF_clade-1"/>
</dbReference>
<accession>A0A0G4FQI6</accession>
<proteinExistence type="predicted"/>
<feature type="active site" description="Proton donor/acceptor" evidence="1">
    <location>
        <position position="103"/>
    </location>
</feature>
<dbReference type="PANTHER" id="PTHR47821">
    <property type="entry name" value="PHOSPHOGLYCERATE MUTASE FAMILY PROTEIN"/>
    <property type="match status" value="1"/>
</dbReference>
<feature type="active site" description="Tele-phosphohistidine intermediate" evidence="1">
    <location>
        <position position="12"/>
    </location>
</feature>
<dbReference type="PROSITE" id="PS00175">
    <property type="entry name" value="PG_MUTASE"/>
    <property type="match status" value="1"/>
</dbReference>
<protein>
    <recommendedName>
        <fullName evidence="4">Phosphoglycerate mutase (2,3-diphosphoglycerate-dependent)</fullName>
    </recommendedName>
</protein>
<dbReference type="InterPro" id="IPR029033">
    <property type="entry name" value="His_PPase_superfam"/>
</dbReference>
<dbReference type="VEuPathDB" id="CryptoDB:Cvel_454"/>
<evidence type="ECO:0000256" key="1">
    <source>
        <dbReference type="PIRSR" id="PIRSR613078-1"/>
    </source>
</evidence>
<reference evidence="3" key="1">
    <citation type="submission" date="2014-11" db="EMBL/GenBank/DDBJ databases">
        <authorList>
            <person name="Otto D Thomas"/>
            <person name="Naeem Raeece"/>
        </authorList>
    </citation>
    <scope>NUCLEOTIDE SEQUENCE</scope>
</reference>
<dbReference type="PhylomeDB" id="A0A0G4FQI6"/>
<organism evidence="3">
    <name type="scientific">Chromera velia CCMP2878</name>
    <dbReference type="NCBI Taxonomy" id="1169474"/>
    <lineage>
        <taxon>Eukaryota</taxon>
        <taxon>Sar</taxon>
        <taxon>Alveolata</taxon>
        <taxon>Colpodellida</taxon>
        <taxon>Chromeraceae</taxon>
        <taxon>Chromera</taxon>
    </lineage>
</organism>
<evidence type="ECO:0000313" key="3">
    <source>
        <dbReference type="EMBL" id="CEM16698.1"/>
    </source>
</evidence>
<dbReference type="GO" id="GO:0003824">
    <property type="term" value="F:catalytic activity"/>
    <property type="evidence" value="ECO:0007669"/>
    <property type="project" value="InterPro"/>
</dbReference>
<evidence type="ECO:0008006" key="4">
    <source>
        <dbReference type="Google" id="ProtNLM"/>
    </source>
</evidence>
<evidence type="ECO:0000256" key="2">
    <source>
        <dbReference type="PIRSR" id="PIRSR613078-2"/>
    </source>
</evidence>
<dbReference type="Gene3D" id="3.40.50.1240">
    <property type="entry name" value="Phosphoglycerate mutase-like"/>
    <property type="match status" value="1"/>
</dbReference>
<name>A0A0G4FQI6_9ALVE</name>
<dbReference type="AlphaFoldDB" id="A0A0G4FQI6"/>
<sequence length="214" mass="23621">MSTKGAVILVRHGQSEANVLKIISCDPTVSVHQHGLTEVGRQQAKETASQLLKLIEEKYGENTTVHILTSDFKRARETACELLEIFKEGGLQPSLSLKEGLRERSFGRLNGESTDKYEEVWKLDAAQEGKDESLGQETTDRVQSRALKVLEDHQEQISACGGDSGSESRPSVTVLVAHGDVLQIVQTHFEGQPSFKHRFLQHIDTGGFRIVNGS</sequence>
<dbReference type="PANTHER" id="PTHR47821:SF2">
    <property type="entry name" value="PHOSPHOGLYCERATE MUTASE FAMILY PROTEIN"/>
    <property type="match status" value="1"/>
</dbReference>
<feature type="binding site" evidence="2">
    <location>
        <position position="74"/>
    </location>
    <ligand>
        <name>substrate</name>
    </ligand>
</feature>
<dbReference type="CDD" id="cd07067">
    <property type="entry name" value="HP_PGM_like"/>
    <property type="match status" value="1"/>
</dbReference>
<gene>
    <name evidence="3" type="ORF">Cvel_454</name>
</gene>
<dbReference type="SUPFAM" id="SSF53254">
    <property type="entry name" value="Phosphoglycerate mutase-like"/>
    <property type="match status" value="1"/>
</dbReference>
<dbReference type="InterPro" id="IPR001345">
    <property type="entry name" value="PG/BPGM_mutase_AS"/>
</dbReference>
<feature type="binding site" evidence="2">
    <location>
        <begin position="11"/>
        <end position="18"/>
    </location>
    <ligand>
        <name>substrate</name>
    </ligand>
</feature>
<dbReference type="Pfam" id="PF00300">
    <property type="entry name" value="His_Phos_1"/>
    <property type="match status" value="1"/>
</dbReference>
<dbReference type="SMART" id="SM00855">
    <property type="entry name" value="PGAM"/>
    <property type="match status" value="1"/>
</dbReference>
<dbReference type="EMBL" id="CDMZ01000551">
    <property type="protein sequence ID" value="CEM16698.1"/>
    <property type="molecule type" value="Genomic_DNA"/>
</dbReference>